<dbReference type="RefSeq" id="WP_348946035.1">
    <property type="nucleotide sequence ID" value="NZ_CP157355.1"/>
</dbReference>
<evidence type="ECO:0000256" key="6">
    <source>
        <dbReference type="ARBA" id="ARBA00022989"/>
    </source>
</evidence>
<dbReference type="EMBL" id="CP157355">
    <property type="protein sequence ID" value="XBM01790.1"/>
    <property type="molecule type" value="Genomic_DNA"/>
</dbReference>
<dbReference type="InterPro" id="IPR000620">
    <property type="entry name" value="EamA_dom"/>
</dbReference>
<feature type="transmembrane region" description="Helical" evidence="8">
    <location>
        <begin position="67"/>
        <end position="86"/>
    </location>
</feature>
<evidence type="ECO:0000256" key="1">
    <source>
        <dbReference type="ARBA" id="ARBA00004651"/>
    </source>
</evidence>
<comment type="subcellular location">
    <subcellularLocation>
        <location evidence="1">Cell membrane</location>
        <topology evidence="1">Multi-pass membrane protein</topology>
    </subcellularLocation>
</comment>
<organism evidence="10">
    <name type="scientific">Chitinibacter mangrovi</name>
    <dbReference type="NCBI Taxonomy" id="3153927"/>
    <lineage>
        <taxon>Bacteria</taxon>
        <taxon>Pseudomonadati</taxon>
        <taxon>Pseudomonadota</taxon>
        <taxon>Betaproteobacteria</taxon>
        <taxon>Neisseriales</taxon>
        <taxon>Chitinibacteraceae</taxon>
        <taxon>Chitinibacter</taxon>
    </lineage>
</organism>
<evidence type="ECO:0000256" key="3">
    <source>
        <dbReference type="ARBA" id="ARBA00022448"/>
    </source>
</evidence>
<feature type="transmembrane region" description="Helical" evidence="8">
    <location>
        <begin position="206"/>
        <end position="226"/>
    </location>
</feature>
<name>A0AAU7FAN5_9NEIS</name>
<keyword evidence="5 8" id="KW-0812">Transmembrane</keyword>
<evidence type="ECO:0000256" key="7">
    <source>
        <dbReference type="ARBA" id="ARBA00023136"/>
    </source>
</evidence>
<feature type="transmembrane region" description="Helical" evidence="8">
    <location>
        <begin position="38"/>
        <end position="55"/>
    </location>
</feature>
<keyword evidence="4" id="KW-1003">Cell membrane</keyword>
<feature type="transmembrane region" description="Helical" evidence="8">
    <location>
        <begin position="98"/>
        <end position="115"/>
    </location>
</feature>
<dbReference type="PANTHER" id="PTHR22911:SF137">
    <property type="entry name" value="SOLUTE CARRIER FAMILY 35 MEMBER G2-RELATED"/>
    <property type="match status" value="1"/>
</dbReference>
<feature type="transmembrane region" description="Helical" evidence="8">
    <location>
        <begin position="173"/>
        <end position="194"/>
    </location>
</feature>
<dbReference type="Pfam" id="PF00892">
    <property type="entry name" value="EamA"/>
    <property type="match status" value="2"/>
</dbReference>
<protein>
    <submittedName>
        <fullName evidence="10">EamA family transporter RarD</fullName>
    </submittedName>
</protein>
<feature type="transmembrane region" description="Helical" evidence="8">
    <location>
        <begin position="267"/>
        <end position="283"/>
    </location>
</feature>
<dbReference type="GO" id="GO:0005886">
    <property type="term" value="C:plasma membrane"/>
    <property type="evidence" value="ECO:0007669"/>
    <property type="project" value="UniProtKB-SubCell"/>
</dbReference>
<feature type="transmembrane region" description="Helical" evidence="8">
    <location>
        <begin position="144"/>
        <end position="161"/>
    </location>
</feature>
<comment type="similarity">
    <text evidence="2">Belongs to the EamA transporter family.</text>
</comment>
<keyword evidence="6 8" id="KW-1133">Transmembrane helix</keyword>
<keyword evidence="7 8" id="KW-0472">Membrane</keyword>
<sequence length="291" mass="31747">MNSGLLSATLAYLLWGLFPLYFKTIQFMPAGEIVLHRIVWALAFLLGILALRKQWAWLGQLKNRRLLGGFALSAVLLSINWLVYIWAANSGRVVDASLGYFINPLINVLLGVLILHERLRPVQWLSIGIAAAGVAWLTVAAGQLPWVALTVATTFGIYGLLRKTASLGALEGLTLETAILFPVAVLGLLFLSASGGNHFNHAPLGIQINVMLAGPITAIPLLLFAAAARKISMTQLGLLQYLAPTVQLILAIWLWHEPFGPERMVGFGLIWIALIIFSGESLWQRQARIVA</sequence>
<accession>A0AAU7FAN5</accession>
<dbReference type="InterPro" id="IPR037185">
    <property type="entry name" value="EmrE-like"/>
</dbReference>
<dbReference type="SUPFAM" id="SSF103481">
    <property type="entry name" value="Multidrug resistance efflux transporter EmrE"/>
    <property type="match status" value="2"/>
</dbReference>
<reference evidence="10" key="1">
    <citation type="submission" date="2024-05" db="EMBL/GenBank/DDBJ databases">
        <authorList>
            <person name="Yang L."/>
            <person name="Pan L."/>
        </authorList>
    </citation>
    <scope>NUCLEOTIDE SEQUENCE</scope>
    <source>
        <strain evidence="10">FCG-7</strain>
    </source>
</reference>
<evidence type="ECO:0000313" key="10">
    <source>
        <dbReference type="EMBL" id="XBM01790.1"/>
    </source>
</evidence>
<dbReference type="KEGG" id="cmav:ABHF33_05850"/>
<dbReference type="PANTHER" id="PTHR22911">
    <property type="entry name" value="ACYL-MALONYL CONDENSING ENZYME-RELATED"/>
    <property type="match status" value="1"/>
</dbReference>
<feature type="transmembrane region" description="Helical" evidence="8">
    <location>
        <begin position="122"/>
        <end position="138"/>
    </location>
</feature>
<evidence type="ECO:0000256" key="4">
    <source>
        <dbReference type="ARBA" id="ARBA00022475"/>
    </source>
</evidence>
<evidence type="ECO:0000256" key="2">
    <source>
        <dbReference type="ARBA" id="ARBA00007362"/>
    </source>
</evidence>
<feature type="domain" description="EamA" evidence="9">
    <location>
        <begin position="147"/>
        <end position="278"/>
    </location>
</feature>
<keyword evidence="3" id="KW-0813">Transport</keyword>
<evidence type="ECO:0000259" key="9">
    <source>
        <dbReference type="Pfam" id="PF00892"/>
    </source>
</evidence>
<dbReference type="InterPro" id="IPR004626">
    <property type="entry name" value="RarD"/>
</dbReference>
<evidence type="ECO:0000256" key="5">
    <source>
        <dbReference type="ARBA" id="ARBA00022692"/>
    </source>
</evidence>
<feature type="domain" description="EamA" evidence="9">
    <location>
        <begin position="3"/>
        <end position="138"/>
    </location>
</feature>
<dbReference type="NCBIfam" id="TIGR00688">
    <property type="entry name" value="rarD"/>
    <property type="match status" value="1"/>
</dbReference>
<gene>
    <name evidence="10" type="primary">rarD</name>
    <name evidence="10" type="ORF">ABHF33_05850</name>
</gene>
<evidence type="ECO:0000256" key="8">
    <source>
        <dbReference type="SAM" id="Phobius"/>
    </source>
</evidence>
<proteinExistence type="inferred from homology"/>
<feature type="transmembrane region" description="Helical" evidence="8">
    <location>
        <begin position="238"/>
        <end position="255"/>
    </location>
</feature>
<dbReference type="AlphaFoldDB" id="A0AAU7FAN5"/>